<dbReference type="eggNOG" id="COG3420">
    <property type="taxonomic scope" value="Bacteria"/>
</dbReference>
<dbReference type="SUPFAM" id="SSF51126">
    <property type="entry name" value="Pectin lyase-like"/>
    <property type="match status" value="1"/>
</dbReference>
<evidence type="ECO:0000313" key="4">
    <source>
        <dbReference type="Proteomes" id="UP000013232"/>
    </source>
</evidence>
<sequence length="468" mass="51275">MAVSTFVSTLRRLAWLAAAAALALHAATARAAGEDEEHGAGPGAGADFSTAPRVDVHKPVELIPLYLRAKRIHGLQPFQELVDKAPEGSVLAVPAGHYAGPVHLKKRLSIEGQGEVVIDGGDKGTVFVVEANGAVLRNLTITGSGESHDSDDTCLNIRGHGNLIEKLKIADCLFGIDLKQADRNIVRGNTVRSKDFELGVRGDGIRLWYSNDNLIEDNLVTDTRDMVAWYSHRNIYRGNEGRRSRYSIHFMFANDNVVENNRFYDNAVGVYFMYMEGGVARNNVISHATGATGMGLGFKESSDILIENNEVIYCAVGVGSDLSPFQPDTTIRFVGNRFAFNGIAIQLTSELGGNELLGNTFEGNLTDVFQGGRGGGVKNRWVGNYFDTYQGFDRDGDGHGDTPHEDYAYADRLWMEIPNARFFKASPVLELLDFLERLAPFSAPGLQARDEAPLYARPERPIKGRTHE</sequence>
<dbReference type="InterPro" id="IPR012334">
    <property type="entry name" value="Pectin_lyas_fold"/>
</dbReference>
<dbReference type="InterPro" id="IPR007742">
    <property type="entry name" value="NosD_dom"/>
</dbReference>
<dbReference type="NCBIfam" id="TIGR03804">
    <property type="entry name" value="para_beta_helix"/>
    <property type="match status" value="1"/>
</dbReference>
<feature type="signal peptide" evidence="1">
    <location>
        <begin position="1"/>
        <end position="31"/>
    </location>
</feature>
<dbReference type="Pfam" id="PF05048">
    <property type="entry name" value="NosD"/>
    <property type="match status" value="1"/>
</dbReference>
<evidence type="ECO:0000259" key="2">
    <source>
        <dbReference type="Pfam" id="PF05048"/>
    </source>
</evidence>
<evidence type="ECO:0000256" key="1">
    <source>
        <dbReference type="SAM" id="SignalP"/>
    </source>
</evidence>
<dbReference type="InterPro" id="IPR026464">
    <property type="entry name" value="NosD_copper_fam"/>
</dbReference>
<keyword evidence="1" id="KW-0732">Signal</keyword>
<protein>
    <submittedName>
        <fullName evidence="3">Periplasmic copper-binding protein</fullName>
    </submittedName>
</protein>
<dbReference type="InterPro" id="IPR006626">
    <property type="entry name" value="PbH1"/>
</dbReference>
<dbReference type="EMBL" id="AMXE01000011">
    <property type="protein sequence ID" value="ENO89646.1"/>
    <property type="molecule type" value="Genomic_DNA"/>
</dbReference>
<dbReference type="Proteomes" id="UP000013232">
    <property type="component" value="Unassembled WGS sequence"/>
</dbReference>
<dbReference type="AlphaFoldDB" id="N6Y603"/>
<name>N6Y603_THAL4</name>
<dbReference type="STRING" id="1123367.GCA_000621305_03202"/>
<feature type="domain" description="Periplasmic copper-binding protein NosD beta helix" evidence="2">
    <location>
        <begin position="201"/>
        <end position="391"/>
    </location>
</feature>
<gene>
    <name evidence="3" type="ORF">C666_05020</name>
</gene>
<dbReference type="NCBIfam" id="TIGR04247">
    <property type="entry name" value="NosD_copper_fam"/>
    <property type="match status" value="1"/>
</dbReference>
<dbReference type="RefSeq" id="WP_004334738.1">
    <property type="nucleotide sequence ID" value="NZ_AMXE01000011.1"/>
</dbReference>
<organism evidence="3 4">
    <name type="scientific">Thauera linaloolentis (strain DSM 12138 / JCM 21573 / CCUG 41526 / CIP 105981 / IAM 15112 / NBRC 102519 / 47Lol)</name>
    <dbReference type="NCBI Taxonomy" id="1123367"/>
    <lineage>
        <taxon>Bacteria</taxon>
        <taxon>Pseudomonadati</taxon>
        <taxon>Pseudomonadota</taxon>
        <taxon>Betaproteobacteria</taxon>
        <taxon>Rhodocyclales</taxon>
        <taxon>Zoogloeaceae</taxon>
        <taxon>Thauera</taxon>
    </lineage>
</organism>
<feature type="chain" id="PRO_5004127797" evidence="1">
    <location>
        <begin position="32"/>
        <end position="468"/>
    </location>
</feature>
<dbReference type="InterPro" id="IPR022441">
    <property type="entry name" value="Para_beta_helix_rpt-2"/>
</dbReference>
<evidence type="ECO:0000313" key="3">
    <source>
        <dbReference type="EMBL" id="ENO89646.1"/>
    </source>
</evidence>
<keyword evidence="4" id="KW-1185">Reference proteome</keyword>
<proteinExistence type="predicted"/>
<dbReference type="SMART" id="SM00710">
    <property type="entry name" value="PbH1"/>
    <property type="match status" value="7"/>
</dbReference>
<dbReference type="Gene3D" id="2.160.20.10">
    <property type="entry name" value="Single-stranded right-handed beta-helix, Pectin lyase-like"/>
    <property type="match status" value="1"/>
</dbReference>
<comment type="caution">
    <text evidence="3">The sequence shown here is derived from an EMBL/GenBank/DDBJ whole genome shotgun (WGS) entry which is preliminary data.</text>
</comment>
<reference evidence="3 4" key="1">
    <citation type="submission" date="2012-09" db="EMBL/GenBank/DDBJ databases">
        <title>Draft Genome Sequences of 6 Strains from Genus Thauera.</title>
        <authorList>
            <person name="Liu B."/>
            <person name="Shapleigh J.P."/>
            <person name="Frostegard A.H."/>
        </authorList>
    </citation>
    <scope>NUCLEOTIDE SEQUENCE [LARGE SCALE GENOMIC DNA]</scope>
    <source>
        <strain evidence="4">47Lol / DSM 12138</strain>
    </source>
</reference>
<dbReference type="InterPro" id="IPR011050">
    <property type="entry name" value="Pectin_lyase_fold/virulence"/>
</dbReference>
<accession>N6Y603</accession>